<keyword evidence="2" id="KW-0012">Acyltransferase</keyword>
<dbReference type="Proteomes" id="UP001565283">
    <property type="component" value="Unassembled WGS sequence"/>
</dbReference>
<name>A0ABV4D3C4_9LACT</name>
<reference evidence="5 6" key="1">
    <citation type="submission" date="2024-03" db="EMBL/GenBank/DDBJ databases">
        <title>Mouse gut bacterial collection (mGBC) of GemPharmatech.</title>
        <authorList>
            <person name="He Y."/>
            <person name="Dong L."/>
            <person name="Wu D."/>
            <person name="Gao X."/>
            <person name="Lin Z."/>
        </authorList>
    </citation>
    <scope>NUCLEOTIDE SEQUENCE [LARGE SCALE GENOMIC DNA]</scope>
    <source>
        <strain evidence="5 6">61-15</strain>
    </source>
</reference>
<dbReference type="PANTHER" id="PTHR43792:SF8">
    <property type="entry name" value="[RIBOSOMAL PROTEIN US5]-ALANINE N-ACETYLTRANSFERASE"/>
    <property type="match status" value="1"/>
</dbReference>
<comment type="similarity">
    <text evidence="3">Belongs to the acetyltransferase family. RimJ subfamily.</text>
</comment>
<feature type="domain" description="N-acetyltransferase" evidence="4">
    <location>
        <begin position="18"/>
        <end position="180"/>
    </location>
</feature>
<evidence type="ECO:0000259" key="4">
    <source>
        <dbReference type="PROSITE" id="PS51186"/>
    </source>
</evidence>
<dbReference type="EMBL" id="JBCLSH010000026">
    <property type="protein sequence ID" value="MEY8444045.1"/>
    <property type="molecule type" value="Genomic_DNA"/>
</dbReference>
<protein>
    <submittedName>
        <fullName evidence="5">GNAT family N-acetyltransferase</fullName>
    </submittedName>
</protein>
<dbReference type="SUPFAM" id="SSF55729">
    <property type="entry name" value="Acyl-CoA N-acyltransferases (Nat)"/>
    <property type="match status" value="1"/>
</dbReference>
<evidence type="ECO:0000256" key="1">
    <source>
        <dbReference type="ARBA" id="ARBA00022679"/>
    </source>
</evidence>
<keyword evidence="6" id="KW-1185">Reference proteome</keyword>
<dbReference type="PROSITE" id="PS51186">
    <property type="entry name" value="GNAT"/>
    <property type="match status" value="1"/>
</dbReference>
<proteinExistence type="inferred from homology"/>
<evidence type="ECO:0000256" key="2">
    <source>
        <dbReference type="ARBA" id="ARBA00023315"/>
    </source>
</evidence>
<dbReference type="Pfam" id="PF13302">
    <property type="entry name" value="Acetyltransf_3"/>
    <property type="match status" value="1"/>
</dbReference>
<sequence>MNIYVRLAEHQKIESKRLWLRPFSMKDTTDMFEYSSDAANLEFIFPPHRTMEQTKFILANHFMREPLGKWAIELKDEKKMVGVLQCVKLSEREEIAELAYVLNKRYWNQGLMTEALQVLTDTCLQQIGLKAIVLNCDTKNYGSIQVAKKAGYRRAGRFKGSNQYTGRISEFEKYEVKRNQAAGASHV</sequence>
<gene>
    <name evidence="5" type="ORF">AALA52_07310</name>
</gene>
<accession>A0ABV4D3C4</accession>
<dbReference type="InterPro" id="IPR016181">
    <property type="entry name" value="Acyl_CoA_acyltransferase"/>
</dbReference>
<dbReference type="InterPro" id="IPR000182">
    <property type="entry name" value="GNAT_dom"/>
</dbReference>
<dbReference type="RefSeq" id="WP_369948555.1">
    <property type="nucleotide sequence ID" value="NZ_JBCLSH010000026.1"/>
</dbReference>
<evidence type="ECO:0000256" key="3">
    <source>
        <dbReference type="ARBA" id="ARBA00038502"/>
    </source>
</evidence>
<organism evidence="5 6">
    <name type="scientific">Lactococcus ileimucosae</name>
    <dbReference type="NCBI Taxonomy" id="2941329"/>
    <lineage>
        <taxon>Bacteria</taxon>
        <taxon>Bacillati</taxon>
        <taxon>Bacillota</taxon>
        <taxon>Bacilli</taxon>
        <taxon>Lactobacillales</taxon>
        <taxon>Streptococcaceae</taxon>
        <taxon>Lactococcus</taxon>
    </lineage>
</organism>
<dbReference type="PANTHER" id="PTHR43792">
    <property type="entry name" value="GNAT FAMILY, PUTATIVE (AFU_ORTHOLOGUE AFUA_3G00765)-RELATED-RELATED"/>
    <property type="match status" value="1"/>
</dbReference>
<dbReference type="Gene3D" id="3.40.630.30">
    <property type="match status" value="1"/>
</dbReference>
<evidence type="ECO:0000313" key="5">
    <source>
        <dbReference type="EMBL" id="MEY8444045.1"/>
    </source>
</evidence>
<keyword evidence="1" id="KW-0808">Transferase</keyword>
<dbReference type="InterPro" id="IPR051531">
    <property type="entry name" value="N-acetyltransferase"/>
</dbReference>
<comment type="caution">
    <text evidence="5">The sequence shown here is derived from an EMBL/GenBank/DDBJ whole genome shotgun (WGS) entry which is preliminary data.</text>
</comment>
<evidence type="ECO:0000313" key="6">
    <source>
        <dbReference type="Proteomes" id="UP001565283"/>
    </source>
</evidence>